<dbReference type="PROSITE" id="PS50294">
    <property type="entry name" value="WD_REPEATS_REGION"/>
    <property type="match status" value="5"/>
</dbReference>
<organism evidence="7 8">
    <name type="scientific">Populus deltoides</name>
    <name type="common">Eastern poplar</name>
    <name type="synonym">Eastern cottonwood</name>
    <dbReference type="NCBI Taxonomy" id="3696"/>
    <lineage>
        <taxon>Eukaryota</taxon>
        <taxon>Viridiplantae</taxon>
        <taxon>Streptophyta</taxon>
        <taxon>Embryophyta</taxon>
        <taxon>Tracheophyta</taxon>
        <taxon>Spermatophyta</taxon>
        <taxon>Magnoliopsida</taxon>
        <taxon>eudicotyledons</taxon>
        <taxon>Gunneridae</taxon>
        <taxon>Pentapetalae</taxon>
        <taxon>rosids</taxon>
        <taxon>fabids</taxon>
        <taxon>Malpighiales</taxon>
        <taxon>Salicaceae</taxon>
        <taxon>Saliceae</taxon>
        <taxon>Populus</taxon>
    </lineage>
</organism>
<keyword evidence="8" id="KW-1185">Reference proteome</keyword>
<dbReference type="Gene3D" id="2.130.10.10">
    <property type="entry name" value="YVTN repeat-like/Quinoprotein amine dehydrogenase"/>
    <property type="match status" value="1"/>
</dbReference>
<evidence type="ECO:0000256" key="6">
    <source>
        <dbReference type="SAM" id="MobiDB-lite"/>
    </source>
</evidence>
<dbReference type="GO" id="GO:0005737">
    <property type="term" value="C:cytoplasm"/>
    <property type="evidence" value="ECO:0007669"/>
    <property type="project" value="UniProtKB-SubCell"/>
</dbReference>
<evidence type="ECO:0000256" key="1">
    <source>
        <dbReference type="ARBA" id="ARBA00004496"/>
    </source>
</evidence>
<dbReference type="PROSITE" id="PS00678">
    <property type="entry name" value="WD_REPEATS_1"/>
    <property type="match status" value="1"/>
</dbReference>
<dbReference type="CDD" id="cd00200">
    <property type="entry name" value="WD40"/>
    <property type="match status" value="1"/>
</dbReference>
<accession>A0A8T2WJC7</accession>
<comment type="subcellular location">
    <subcellularLocation>
        <location evidence="1">Cytoplasm</location>
    </subcellularLocation>
</comment>
<sequence length="392" mass="42281">MNSPNRSVHDEEEDDQGEVFLDDSDIIDEVAVDEEDLPDADDDEDDDDTDDSMHIFTGHTGELYTVSCSPTDPLLVATGGGDDKGFLWKIGLGDWASELKGHKDSVSCLSFSSDGQLLASGGFDGLVQIWDASSGNHKCVLEGPDEGIAWVRWHPKGHLVLAGSEDKSVWMWNADRGAYLNSFTGHEASVTCGDFTPDGKTICTGSDDASLRIWNPKSGENIHVVRGHPYHTDGLTCLALSSDSTLAITGSKDNSVHIVNITGAGAFGFFDMMCIGVLHFRPFWLLSSPWAATGGLDQKLIIWDLQHSLPRATCEHQDGVTCVAWLGASRYVATGCVDGKVRLWDSLSGDCIRTFSGHADAIQSLSISANQDYLVSGSSDGTARVFEIAEFK</sequence>
<dbReference type="PROSITE" id="PS50082">
    <property type="entry name" value="WD_REPEATS_2"/>
    <property type="match status" value="5"/>
</dbReference>
<feature type="repeat" description="WD" evidence="5">
    <location>
        <begin position="355"/>
        <end position="392"/>
    </location>
</feature>
<evidence type="ECO:0000256" key="3">
    <source>
        <dbReference type="ARBA" id="ARBA00022574"/>
    </source>
</evidence>
<dbReference type="AlphaFoldDB" id="A0A8T2WJC7"/>
<evidence type="ECO:0000256" key="5">
    <source>
        <dbReference type="PROSITE-ProRule" id="PRU00221"/>
    </source>
</evidence>
<dbReference type="SMART" id="SM00320">
    <property type="entry name" value="WD40"/>
    <property type="match status" value="8"/>
</dbReference>
<reference evidence="7" key="1">
    <citation type="journal article" date="2021" name="J. Hered.">
        <title>Genome Assembly of Salicaceae Populus deltoides (Eastern Cottonwood) I-69 Based on Nanopore Sequencing and Hi-C Technologies.</title>
        <authorList>
            <person name="Bai S."/>
            <person name="Wu H."/>
            <person name="Zhang J."/>
            <person name="Pan Z."/>
            <person name="Zhao W."/>
            <person name="Li Z."/>
            <person name="Tong C."/>
        </authorList>
    </citation>
    <scope>NUCLEOTIDE SEQUENCE</scope>
    <source>
        <tissue evidence="7">Leaf</tissue>
    </source>
</reference>
<dbReference type="EMBL" id="JACEGQ020000019">
    <property type="protein sequence ID" value="KAH8480243.1"/>
    <property type="molecule type" value="Genomic_DNA"/>
</dbReference>
<feature type="region of interest" description="Disordered" evidence="6">
    <location>
        <begin position="1"/>
        <end position="55"/>
    </location>
</feature>
<dbReference type="InterPro" id="IPR051179">
    <property type="entry name" value="WD_repeat_multifunction"/>
</dbReference>
<evidence type="ECO:0000313" key="7">
    <source>
        <dbReference type="EMBL" id="KAH8480243.1"/>
    </source>
</evidence>
<feature type="repeat" description="WD" evidence="5">
    <location>
        <begin position="141"/>
        <end position="182"/>
    </location>
</feature>
<dbReference type="PRINTS" id="PR00320">
    <property type="entry name" value="GPROTEINBRPT"/>
</dbReference>
<proteinExistence type="predicted"/>
<dbReference type="PANTHER" id="PTHR19857">
    <property type="entry name" value="MITOCHONDRIAL DIVISION PROTEIN 1-RELATED"/>
    <property type="match status" value="1"/>
</dbReference>
<feature type="repeat" description="WD" evidence="5">
    <location>
        <begin position="313"/>
        <end position="354"/>
    </location>
</feature>
<evidence type="ECO:0000313" key="8">
    <source>
        <dbReference type="Proteomes" id="UP000807159"/>
    </source>
</evidence>
<dbReference type="PANTHER" id="PTHR19857:SF8">
    <property type="entry name" value="ANGIO-ASSOCIATED MIGRATORY CELL PROTEIN"/>
    <property type="match status" value="1"/>
</dbReference>
<keyword evidence="2" id="KW-0963">Cytoplasm</keyword>
<evidence type="ECO:0000256" key="2">
    <source>
        <dbReference type="ARBA" id="ARBA00022490"/>
    </source>
</evidence>
<dbReference type="Pfam" id="PF00400">
    <property type="entry name" value="WD40"/>
    <property type="match status" value="7"/>
</dbReference>
<dbReference type="InterPro" id="IPR020472">
    <property type="entry name" value="WD40_PAC1"/>
</dbReference>
<comment type="caution">
    <text evidence="7">The sequence shown here is derived from an EMBL/GenBank/DDBJ whole genome shotgun (WGS) entry which is preliminary data.</text>
</comment>
<name>A0A8T2WJC7_POPDE</name>
<dbReference type="InterPro" id="IPR001680">
    <property type="entry name" value="WD40_rpt"/>
</dbReference>
<gene>
    <name evidence="7" type="ORF">H0E87_030483</name>
</gene>
<feature type="compositionally biased region" description="Acidic residues" evidence="6">
    <location>
        <begin position="10"/>
        <end position="50"/>
    </location>
</feature>
<feature type="repeat" description="WD" evidence="5">
    <location>
        <begin position="99"/>
        <end position="140"/>
    </location>
</feature>
<keyword evidence="4" id="KW-0677">Repeat</keyword>
<dbReference type="SUPFAM" id="SSF50998">
    <property type="entry name" value="Quinoprotein alcohol dehydrogenase-like"/>
    <property type="match status" value="1"/>
</dbReference>
<evidence type="ECO:0000256" key="4">
    <source>
        <dbReference type="ARBA" id="ARBA00022737"/>
    </source>
</evidence>
<protein>
    <recommendedName>
        <fullName evidence="9">Angio-associated migratory cell protein</fullName>
    </recommendedName>
</protein>
<dbReference type="InterPro" id="IPR011047">
    <property type="entry name" value="Quinoprotein_ADH-like_sf"/>
</dbReference>
<dbReference type="InterPro" id="IPR019775">
    <property type="entry name" value="WD40_repeat_CS"/>
</dbReference>
<keyword evidence="3 5" id="KW-0853">WD repeat</keyword>
<dbReference type="Proteomes" id="UP000807159">
    <property type="component" value="Chromosome 19"/>
</dbReference>
<dbReference type="InterPro" id="IPR015943">
    <property type="entry name" value="WD40/YVTN_repeat-like_dom_sf"/>
</dbReference>
<evidence type="ECO:0008006" key="9">
    <source>
        <dbReference type="Google" id="ProtNLM"/>
    </source>
</evidence>
<feature type="repeat" description="WD" evidence="5">
    <location>
        <begin position="183"/>
        <end position="224"/>
    </location>
</feature>
<dbReference type="FunFam" id="2.130.10.10:FF:000074">
    <property type="entry name" value="Angio-associated migratory cell protein-like protein"/>
    <property type="match status" value="1"/>
</dbReference>